<accession>A0A0F9FTF2</accession>
<proteinExistence type="predicted"/>
<sequence>MDHTFDITYQYSPRRGRRWHVQRDLDRGTAEVLLRMLFELGRNCRVRHNATGRVVEVVLTADQPLTLLHLFFKRISDRNGIVADGE</sequence>
<evidence type="ECO:0000313" key="1">
    <source>
        <dbReference type="EMBL" id="KKL89744.1"/>
    </source>
</evidence>
<name>A0A0F9FTF2_9ZZZZ</name>
<gene>
    <name evidence="1" type="ORF">LCGC14_1911610</name>
</gene>
<dbReference type="EMBL" id="LAZR01020201">
    <property type="protein sequence ID" value="KKL89744.1"/>
    <property type="molecule type" value="Genomic_DNA"/>
</dbReference>
<comment type="caution">
    <text evidence="1">The sequence shown here is derived from an EMBL/GenBank/DDBJ whole genome shotgun (WGS) entry which is preliminary data.</text>
</comment>
<protein>
    <submittedName>
        <fullName evidence="1">Uncharacterized protein</fullName>
    </submittedName>
</protein>
<reference evidence="1" key="1">
    <citation type="journal article" date="2015" name="Nature">
        <title>Complex archaea that bridge the gap between prokaryotes and eukaryotes.</title>
        <authorList>
            <person name="Spang A."/>
            <person name="Saw J.H."/>
            <person name="Jorgensen S.L."/>
            <person name="Zaremba-Niedzwiedzka K."/>
            <person name="Martijn J."/>
            <person name="Lind A.E."/>
            <person name="van Eijk R."/>
            <person name="Schleper C."/>
            <person name="Guy L."/>
            <person name="Ettema T.J."/>
        </authorList>
    </citation>
    <scope>NUCLEOTIDE SEQUENCE</scope>
</reference>
<organism evidence="1">
    <name type="scientific">marine sediment metagenome</name>
    <dbReference type="NCBI Taxonomy" id="412755"/>
    <lineage>
        <taxon>unclassified sequences</taxon>
        <taxon>metagenomes</taxon>
        <taxon>ecological metagenomes</taxon>
    </lineage>
</organism>
<dbReference type="AlphaFoldDB" id="A0A0F9FTF2"/>